<dbReference type="CDD" id="cd07812">
    <property type="entry name" value="SRPBCC"/>
    <property type="match status" value="1"/>
</dbReference>
<dbReference type="STRING" id="568872.GA0070624_0459"/>
<keyword evidence="2" id="KW-1185">Reference proteome</keyword>
<dbReference type="RefSeq" id="WP_091336210.1">
    <property type="nucleotide sequence ID" value="NZ_FMHV01000002.1"/>
</dbReference>
<dbReference type="InterPro" id="IPR023393">
    <property type="entry name" value="START-like_dom_sf"/>
</dbReference>
<sequence>MSTVTVTAFIEAQAVDVWRLLTDLPARARWLSAVGAVEVLTTGDFGTGTAWRETRVRPDGGEQPEEFLVVEAVPAERLVLSSRGTDVDYQITWTLRTVERRGRGCTGVTVEQEAVPTAAYGRVLALILGGLAARAVEGALRRDLADLAVAAAPTTSAEAA</sequence>
<dbReference type="EMBL" id="FMHV01000002">
    <property type="protein sequence ID" value="SCL14557.1"/>
    <property type="molecule type" value="Genomic_DNA"/>
</dbReference>
<dbReference type="AlphaFoldDB" id="A0A1C6RBV6"/>
<dbReference type="InterPro" id="IPR019587">
    <property type="entry name" value="Polyketide_cyclase/dehydratase"/>
</dbReference>
<organism evidence="1 2">
    <name type="scientific">Micromonospora rhizosphaerae</name>
    <dbReference type="NCBI Taxonomy" id="568872"/>
    <lineage>
        <taxon>Bacteria</taxon>
        <taxon>Bacillati</taxon>
        <taxon>Actinomycetota</taxon>
        <taxon>Actinomycetes</taxon>
        <taxon>Micromonosporales</taxon>
        <taxon>Micromonosporaceae</taxon>
        <taxon>Micromonospora</taxon>
    </lineage>
</organism>
<dbReference type="Gene3D" id="3.30.530.20">
    <property type="match status" value="1"/>
</dbReference>
<protein>
    <submittedName>
        <fullName evidence="1">Polyketide cyclase / dehydrase and lipid transport</fullName>
    </submittedName>
</protein>
<dbReference type="Proteomes" id="UP000199413">
    <property type="component" value="Unassembled WGS sequence"/>
</dbReference>
<evidence type="ECO:0000313" key="2">
    <source>
        <dbReference type="Proteomes" id="UP000199413"/>
    </source>
</evidence>
<evidence type="ECO:0000313" key="1">
    <source>
        <dbReference type="EMBL" id="SCL14557.1"/>
    </source>
</evidence>
<dbReference type="OrthoDB" id="4773254at2"/>
<dbReference type="SUPFAM" id="SSF55961">
    <property type="entry name" value="Bet v1-like"/>
    <property type="match status" value="1"/>
</dbReference>
<gene>
    <name evidence="1" type="ORF">GA0070624_0459</name>
</gene>
<dbReference type="Pfam" id="PF10604">
    <property type="entry name" value="Polyketide_cyc2"/>
    <property type="match status" value="1"/>
</dbReference>
<proteinExistence type="predicted"/>
<accession>A0A1C6RBV6</accession>
<reference evidence="2" key="1">
    <citation type="submission" date="2016-06" db="EMBL/GenBank/DDBJ databases">
        <authorList>
            <person name="Varghese N."/>
            <person name="Submissions Spin"/>
        </authorList>
    </citation>
    <scope>NUCLEOTIDE SEQUENCE [LARGE SCALE GENOMIC DNA]</scope>
    <source>
        <strain evidence="2">DSM 45431</strain>
    </source>
</reference>
<name>A0A1C6RBV6_9ACTN</name>